<dbReference type="Pfam" id="PF04121">
    <property type="entry name" value="Nup84_Nup100"/>
    <property type="match status" value="1"/>
</dbReference>
<reference evidence="10" key="1">
    <citation type="journal article" date="2020" name="Cell">
        <title>Large-Scale Comparative Analyses of Tick Genomes Elucidate Their Genetic Diversity and Vector Capacities.</title>
        <authorList>
            <consortium name="Tick Genome and Microbiome Consortium (TIGMIC)"/>
            <person name="Jia N."/>
            <person name="Wang J."/>
            <person name="Shi W."/>
            <person name="Du L."/>
            <person name="Sun Y."/>
            <person name="Zhan W."/>
            <person name="Jiang J.F."/>
            <person name="Wang Q."/>
            <person name="Zhang B."/>
            <person name="Ji P."/>
            <person name="Bell-Sakyi L."/>
            <person name="Cui X.M."/>
            <person name="Yuan T.T."/>
            <person name="Jiang B.G."/>
            <person name="Yang W.F."/>
            <person name="Lam T.T."/>
            <person name="Chang Q.C."/>
            <person name="Ding S.J."/>
            <person name="Wang X.J."/>
            <person name="Zhu J.G."/>
            <person name="Ruan X.D."/>
            <person name="Zhao L."/>
            <person name="Wei J.T."/>
            <person name="Ye R.Z."/>
            <person name="Que T.C."/>
            <person name="Du C.H."/>
            <person name="Zhou Y.H."/>
            <person name="Cheng J.X."/>
            <person name="Dai P.F."/>
            <person name="Guo W.B."/>
            <person name="Han X.H."/>
            <person name="Huang E.J."/>
            <person name="Li L.F."/>
            <person name="Wei W."/>
            <person name="Gao Y.C."/>
            <person name="Liu J.Z."/>
            <person name="Shao H.Z."/>
            <person name="Wang X."/>
            <person name="Wang C.C."/>
            <person name="Yang T.C."/>
            <person name="Huo Q.B."/>
            <person name="Li W."/>
            <person name="Chen H.Y."/>
            <person name="Chen S.E."/>
            <person name="Zhou L.G."/>
            <person name="Ni X.B."/>
            <person name="Tian J.H."/>
            <person name="Sheng Y."/>
            <person name="Liu T."/>
            <person name="Pan Y.S."/>
            <person name="Xia L.Y."/>
            <person name="Li J."/>
            <person name="Zhao F."/>
            <person name="Cao W.C."/>
        </authorList>
    </citation>
    <scope>NUCLEOTIDE SEQUENCE</scope>
    <source>
        <strain evidence="10">Rmic-2018</strain>
    </source>
</reference>
<organism evidence="10 11">
    <name type="scientific">Rhipicephalus microplus</name>
    <name type="common">Cattle tick</name>
    <name type="synonym">Boophilus microplus</name>
    <dbReference type="NCBI Taxonomy" id="6941"/>
    <lineage>
        <taxon>Eukaryota</taxon>
        <taxon>Metazoa</taxon>
        <taxon>Ecdysozoa</taxon>
        <taxon>Arthropoda</taxon>
        <taxon>Chelicerata</taxon>
        <taxon>Arachnida</taxon>
        <taxon>Acari</taxon>
        <taxon>Parasitiformes</taxon>
        <taxon>Ixodida</taxon>
        <taxon>Ixodoidea</taxon>
        <taxon>Ixodidae</taxon>
        <taxon>Rhipicephalinae</taxon>
        <taxon>Rhipicephalus</taxon>
        <taxon>Boophilus</taxon>
    </lineage>
</organism>
<gene>
    <name evidence="10" type="ORF">HPB51_013535</name>
</gene>
<reference evidence="10" key="2">
    <citation type="submission" date="2021-09" db="EMBL/GenBank/DDBJ databases">
        <authorList>
            <person name="Jia N."/>
            <person name="Wang J."/>
            <person name="Shi W."/>
            <person name="Du L."/>
            <person name="Sun Y."/>
            <person name="Zhan W."/>
            <person name="Jiang J."/>
            <person name="Wang Q."/>
            <person name="Zhang B."/>
            <person name="Ji P."/>
            <person name="Sakyi L.B."/>
            <person name="Cui X."/>
            <person name="Yuan T."/>
            <person name="Jiang B."/>
            <person name="Yang W."/>
            <person name="Lam T.T.-Y."/>
            <person name="Chang Q."/>
            <person name="Ding S."/>
            <person name="Wang X."/>
            <person name="Zhu J."/>
            <person name="Ruan X."/>
            <person name="Zhao L."/>
            <person name="Wei J."/>
            <person name="Que T."/>
            <person name="Du C."/>
            <person name="Cheng J."/>
            <person name="Dai P."/>
            <person name="Han X."/>
            <person name="Huang E."/>
            <person name="Gao Y."/>
            <person name="Liu J."/>
            <person name="Shao H."/>
            <person name="Ye R."/>
            <person name="Li L."/>
            <person name="Wei W."/>
            <person name="Wang X."/>
            <person name="Wang C."/>
            <person name="Huo Q."/>
            <person name="Li W."/>
            <person name="Guo W."/>
            <person name="Chen H."/>
            <person name="Chen S."/>
            <person name="Zhou L."/>
            <person name="Zhou L."/>
            <person name="Ni X."/>
            <person name="Tian J."/>
            <person name="Zhou Y."/>
            <person name="Sheng Y."/>
            <person name="Liu T."/>
            <person name="Pan Y."/>
            <person name="Xia L."/>
            <person name="Li J."/>
            <person name="Zhao F."/>
            <person name="Cao W."/>
        </authorList>
    </citation>
    <scope>NUCLEOTIDE SEQUENCE</scope>
    <source>
        <strain evidence="10">Rmic-2018</strain>
        <tissue evidence="10">Larvae</tissue>
    </source>
</reference>
<keyword evidence="11" id="KW-1185">Reference proteome</keyword>
<evidence type="ECO:0000256" key="7">
    <source>
        <dbReference type="ARBA" id="ARBA00023242"/>
    </source>
</evidence>
<evidence type="ECO:0000256" key="4">
    <source>
        <dbReference type="ARBA" id="ARBA00022927"/>
    </source>
</evidence>
<evidence type="ECO:0000256" key="9">
    <source>
        <dbReference type="SAM" id="MobiDB-lite"/>
    </source>
</evidence>
<dbReference type="GO" id="GO:0000973">
    <property type="term" value="P:post-transcriptional tethering of RNA polymerase II gene DNA at nuclear periphery"/>
    <property type="evidence" value="ECO:0007669"/>
    <property type="project" value="TreeGrafter"/>
</dbReference>
<evidence type="ECO:0000256" key="5">
    <source>
        <dbReference type="ARBA" id="ARBA00023010"/>
    </source>
</evidence>
<evidence type="ECO:0000256" key="8">
    <source>
        <dbReference type="RuleBase" id="RU365072"/>
    </source>
</evidence>
<protein>
    <recommendedName>
        <fullName evidence="8">Nuclear pore complex protein</fullName>
    </recommendedName>
</protein>
<evidence type="ECO:0000313" key="10">
    <source>
        <dbReference type="EMBL" id="KAH8031169.1"/>
    </source>
</evidence>
<evidence type="ECO:0000313" key="11">
    <source>
        <dbReference type="Proteomes" id="UP000821866"/>
    </source>
</evidence>
<sequence>MEGSMADFATPGSGRTSRDTGNVSANFAAADMTAFSTLVLTTEHPAVIATAGIYANFSEAYKVHNDSQDVLTLIEKYASLCDSYLTKVREVTECIVSRKGEPVWMEAMACHILLTDERNTWKLMSVLLRDRLKAEVLTEEGGNNTILLDRALEASDRIIVEASTARNSFARQVQLVVDWLESCAAHQCCIGYGDGMLEYFAEGRCTWKNTLQHVQSCADVSKAPSSDVTELDPDASSREQLLTRDLDRDEKCHLFHSVFFHRRAGKLQRAQKLAADNGHFWLAAALGGWKPYLGLNNGSIMGAVSTQLVDGNFYRDLWKCACRESATNTRCSLYERAVYGALSGNLQAMLPACTTWEDKPWARMRAVIDVCLEQELQTGMQQATNLEPLPPGCPSEHETFEAVFRDLQTAAGVSESRDQEIKHILQRGLVLNDAVSMVEEILEWVTAQVIEPPLLTMRFLAHMVLLLRQVGCETATGACSALVRTYLDMLIEDGHGPLVAPYAATQPAAEQAAMYKKLAKPQN</sequence>
<keyword evidence="4" id="KW-0653">Protein transport</keyword>
<dbReference type="InterPro" id="IPR007252">
    <property type="entry name" value="Nup84/Nup107"/>
</dbReference>
<evidence type="ECO:0000256" key="2">
    <source>
        <dbReference type="ARBA" id="ARBA00022448"/>
    </source>
</evidence>
<dbReference type="GO" id="GO:0031080">
    <property type="term" value="C:nuclear pore outer ring"/>
    <property type="evidence" value="ECO:0007669"/>
    <property type="project" value="TreeGrafter"/>
</dbReference>
<accession>A0A9J6EA95</accession>
<keyword evidence="6 8" id="KW-0906">Nuclear pore complex</keyword>
<name>A0A9J6EA95_RHIMP</name>
<dbReference type="GO" id="GO:0006406">
    <property type="term" value="P:mRNA export from nucleus"/>
    <property type="evidence" value="ECO:0007669"/>
    <property type="project" value="TreeGrafter"/>
</dbReference>
<comment type="caution">
    <text evidence="10">The sequence shown here is derived from an EMBL/GenBank/DDBJ whole genome shotgun (WGS) entry which is preliminary data.</text>
</comment>
<feature type="region of interest" description="Disordered" evidence="9">
    <location>
        <begin position="1"/>
        <end position="20"/>
    </location>
</feature>
<keyword evidence="8" id="KW-0472">Membrane</keyword>
<comment type="function">
    <text evidence="8">Functions as a component of the nuclear pore complex (NPC).</text>
</comment>
<keyword evidence="3" id="KW-0509">mRNA transport</keyword>
<comment type="subcellular location">
    <subcellularLocation>
        <location evidence="8">Nucleus</location>
        <location evidence="8">Nuclear pore complex</location>
    </subcellularLocation>
    <subcellularLocation>
        <location evidence="8">Nucleus membrane</location>
    </subcellularLocation>
</comment>
<comment type="subunit">
    <text evidence="8">Part of the nuclear pore complex (NPC).</text>
</comment>
<dbReference type="Gene3D" id="1.10.3450.20">
    <property type="match status" value="1"/>
</dbReference>
<dbReference type="PANTHER" id="PTHR13003:SF2">
    <property type="entry name" value="NUCLEAR PORE COMPLEX PROTEIN NUP107"/>
    <property type="match status" value="1"/>
</dbReference>
<comment type="similarity">
    <text evidence="1 8">Belongs to the nucleoporin Nup84/Nup107 family.</text>
</comment>
<dbReference type="AlphaFoldDB" id="A0A9J6EA95"/>
<keyword evidence="7 8" id="KW-0539">Nucleus</keyword>
<evidence type="ECO:0000256" key="6">
    <source>
        <dbReference type="ARBA" id="ARBA00023132"/>
    </source>
</evidence>
<keyword evidence="5 8" id="KW-0811">Translocation</keyword>
<dbReference type="EMBL" id="JABSTU010000005">
    <property type="protein sequence ID" value="KAH8031169.1"/>
    <property type="molecule type" value="Genomic_DNA"/>
</dbReference>
<dbReference type="GO" id="GO:0017056">
    <property type="term" value="F:structural constituent of nuclear pore"/>
    <property type="evidence" value="ECO:0007669"/>
    <property type="project" value="UniProtKB-UniRule"/>
</dbReference>
<evidence type="ECO:0000256" key="3">
    <source>
        <dbReference type="ARBA" id="ARBA00022816"/>
    </source>
</evidence>
<dbReference type="Proteomes" id="UP000821866">
    <property type="component" value="Chromosome 3"/>
</dbReference>
<keyword evidence="2 8" id="KW-0813">Transport</keyword>
<dbReference type="VEuPathDB" id="VectorBase:LOC119165476"/>
<dbReference type="PANTHER" id="PTHR13003">
    <property type="entry name" value="NUP107-RELATED"/>
    <property type="match status" value="1"/>
</dbReference>
<dbReference type="GO" id="GO:0031965">
    <property type="term" value="C:nuclear membrane"/>
    <property type="evidence" value="ECO:0007669"/>
    <property type="project" value="UniProtKB-SubCell"/>
</dbReference>
<proteinExistence type="inferred from homology"/>
<evidence type="ECO:0000256" key="1">
    <source>
        <dbReference type="ARBA" id="ARBA00009510"/>
    </source>
</evidence>
<dbReference type="GO" id="GO:0006606">
    <property type="term" value="P:protein import into nucleus"/>
    <property type="evidence" value="ECO:0007669"/>
    <property type="project" value="TreeGrafter"/>
</dbReference>